<dbReference type="OrthoDB" id="9814490at2"/>
<dbReference type="Gene3D" id="2.160.10.10">
    <property type="entry name" value="Hexapeptide repeat proteins"/>
    <property type="match status" value="1"/>
</dbReference>
<reference evidence="1 2" key="1">
    <citation type="submission" date="2018-08" db="EMBL/GenBank/DDBJ databases">
        <title>The reduced genetic potential of extracellular carbohydrate catabolism in Euzebyella marina RN62, a Flavobacteriia bacterium isolated from the hadal water.</title>
        <authorList>
            <person name="Xue C."/>
        </authorList>
    </citation>
    <scope>NUCLEOTIDE SEQUENCE [LARGE SCALE GENOMIC DNA]</scope>
    <source>
        <strain evidence="1 2">RN62</strain>
    </source>
</reference>
<keyword evidence="1" id="KW-0012">Acyltransferase</keyword>
<dbReference type="GO" id="GO:0016746">
    <property type="term" value="F:acyltransferase activity"/>
    <property type="evidence" value="ECO:0007669"/>
    <property type="project" value="UniProtKB-KW"/>
</dbReference>
<evidence type="ECO:0000313" key="1">
    <source>
        <dbReference type="EMBL" id="AYN66665.1"/>
    </source>
</evidence>
<keyword evidence="1" id="KW-0808">Transferase</keyword>
<dbReference type="Proteomes" id="UP000276309">
    <property type="component" value="Chromosome"/>
</dbReference>
<proteinExistence type="predicted"/>
<dbReference type="EMBL" id="CP032050">
    <property type="protein sequence ID" value="AYN66665.1"/>
    <property type="molecule type" value="Genomic_DNA"/>
</dbReference>
<dbReference type="PANTHER" id="PTHR23416:SF78">
    <property type="entry name" value="LIPOPOLYSACCHARIDE BIOSYNTHESIS O-ACETYL TRANSFERASE WBBJ-RELATED"/>
    <property type="match status" value="1"/>
</dbReference>
<gene>
    <name evidence="1" type="ORF">D1013_04340</name>
</gene>
<accession>A0A3G2L350</accession>
<dbReference type="RefSeq" id="WP_121847717.1">
    <property type="nucleotide sequence ID" value="NZ_CP032050.1"/>
</dbReference>
<evidence type="ECO:0000313" key="2">
    <source>
        <dbReference type="Proteomes" id="UP000276309"/>
    </source>
</evidence>
<keyword evidence="2" id="KW-1185">Reference proteome</keyword>
<dbReference type="SUPFAM" id="SSF51161">
    <property type="entry name" value="Trimeric LpxA-like enzymes"/>
    <property type="match status" value="1"/>
</dbReference>
<dbReference type="InterPro" id="IPR011004">
    <property type="entry name" value="Trimer_LpxA-like_sf"/>
</dbReference>
<dbReference type="KEGG" id="emar:D1013_04340"/>
<organism evidence="1 2">
    <name type="scientific">Euzebyella marina</name>
    <dbReference type="NCBI Taxonomy" id="1761453"/>
    <lineage>
        <taxon>Bacteria</taxon>
        <taxon>Pseudomonadati</taxon>
        <taxon>Bacteroidota</taxon>
        <taxon>Flavobacteriia</taxon>
        <taxon>Flavobacteriales</taxon>
        <taxon>Flavobacteriaceae</taxon>
        <taxon>Euzebyella</taxon>
    </lineage>
</organism>
<dbReference type="InterPro" id="IPR051159">
    <property type="entry name" value="Hexapeptide_acetyltransf"/>
</dbReference>
<dbReference type="AlphaFoldDB" id="A0A3G2L350"/>
<dbReference type="PANTHER" id="PTHR23416">
    <property type="entry name" value="SIALIC ACID SYNTHASE-RELATED"/>
    <property type="match status" value="1"/>
</dbReference>
<sequence>MKKIFSVLIIFLPWGLRRYFLLKIWNYDIHPSAKIGLAYVYPRHLIMEEGSKIEHFNIAIHLDSIIMGRNSSINRSNWITGFPTLTKSQHFNHQSDRKSSLVLGKEASITKKHHLDCTNQISIGNYTTIAGYHSQLLTHSVNIYENRQDSLPITIGDYCFVGTNCTILGGAALPNNSVLGAKSLLNKKFIEEFSLYAGVPTLKIKEIDSSAKYFHRKTRFII</sequence>
<name>A0A3G2L350_9FLAO</name>
<protein>
    <submittedName>
        <fullName evidence="1">Acyltransferase</fullName>
    </submittedName>
</protein>